<gene>
    <name evidence="2" type="ORF">L596_004459</name>
</gene>
<reference evidence="2 3" key="2">
    <citation type="journal article" date="2019" name="G3 (Bethesda)">
        <title>Hybrid Assembly of the Genome of the Entomopathogenic Nematode Steinernema carpocapsae Identifies the X-Chromosome.</title>
        <authorList>
            <person name="Serra L."/>
            <person name="Macchietto M."/>
            <person name="Macias-Munoz A."/>
            <person name="McGill C.J."/>
            <person name="Rodriguez I.M."/>
            <person name="Rodriguez B."/>
            <person name="Murad R."/>
            <person name="Mortazavi A."/>
        </authorList>
    </citation>
    <scope>NUCLEOTIDE SEQUENCE [LARGE SCALE GENOMIC DNA]</scope>
    <source>
        <strain evidence="2 3">ALL</strain>
    </source>
</reference>
<feature type="signal peptide" evidence="1">
    <location>
        <begin position="1"/>
        <end position="20"/>
    </location>
</feature>
<dbReference type="GO" id="GO:0016791">
    <property type="term" value="F:phosphatase activity"/>
    <property type="evidence" value="ECO:0007669"/>
    <property type="project" value="TreeGrafter"/>
</dbReference>
<organism evidence="2 3">
    <name type="scientific">Steinernema carpocapsae</name>
    <name type="common">Entomopathogenic nematode</name>
    <dbReference type="NCBI Taxonomy" id="34508"/>
    <lineage>
        <taxon>Eukaryota</taxon>
        <taxon>Metazoa</taxon>
        <taxon>Ecdysozoa</taxon>
        <taxon>Nematoda</taxon>
        <taxon>Chromadorea</taxon>
        <taxon>Rhabditida</taxon>
        <taxon>Tylenchina</taxon>
        <taxon>Panagrolaimomorpha</taxon>
        <taxon>Strongyloidoidea</taxon>
        <taxon>Steinernematidae</taxon>
        <taxon>Steinernema</taxon>
    </lineage>
</organism>
<dbReference type="OrthoDB" id="10257284at2759"/>
<accession>A0A4U8UW16</accession>
<dbReference type="EMBL" id="CM016762">
    <property type="protein sequence ID" value="TMS37551.1"/>
    <property type="molecule type" value="Genomic_DNA"/>
</dbReference>
<proteinExistence type="predicted"/>
<evidence type="ECO:0000313" key="2">
    <source>
        <dbReference type="EMBL" id="TMS37551.1"/>
    </source>
</evidence>
<evidence type="ECO:0000313" key="3">
    <source>
        <dbReference type="Proteomes" id="UP000298663"/>
    </source>
</evidence>
<dbReference type="EMBL" id="AZBU02000001">
    <property type="protein sequence ID" value="TMS37551.1"/>
    <property type="molecule type" value="Genomic_DNA"/>
</dbReference>
<feature type="chain" id="PRO_5020624529" description="Histidine acid phosphatase" evidence="1">
    <location>
        <begin position="21"/>
        <end position="445"/>
    </location>
</feature>
<dbReference type="Proteomes" id="UP000298663">
    <property type="component" value="Chromosome X"/>
</dbReference>
<dbReference type="Gene3D" id="3.40.50.1240">
    <property type="entry name" value="Phosphoglycerate mutase-like"/>
    <property type="match status" value="1"/>
</dbReference>
<dbReference type="InterPro" id="IPR029033">
    <property type="entry name" value="His_PPase_superfam"/>
</dbReference>
<comment type="caution">
    <text evidence="2">The sequence shown here is derived from an EMBL/GenBank/DDBJ whole genome shotgun (WGS) entry which is preliminary data.</text>
</comment>
<dbReference type="PANTHER" id="PTHR11567:SF29">
    <property type="entry name" value="ACID PHOSPHATASE FAMILY"/>
    <property type="match status" value="1"/>
</dbReference>
<dbReference type="InterPro" id="IPR050645">
    <property type="entry name" value="Histidine_acid_phosphatase"/>
</dbReference>
<evidence type="ECO:0008006" key="4">
    <source>
        <dbReference type="Google" id="ProtNLM"/>
    </source>
</evidence>
<dbReference type="SUPFAM" id="SSF53254">
    <property type="entry name" value="Phosphoglycerate mutase-like"/>
    <property type="match status" value="1"/>
</dbReference>
<keyword evidence="1" id="KW-0732">Signal</keyword>
<evidence type="ECO:0000256" key="1">
    <source>
        <dbReference type="SAM" id="SignalP"/>
    </source>
</evidence>
<name>A0A4U8UW16_STECR</name>
<dbReference type="AlphaFoldDB" id="A0A4U8UW16"/>
<reference evidence="2 3" key="1">
    <citation type="journal article" date="2015" name="Genome Biol.">
        <title>Comparative genomics of Steinernema reveals deeply conserved gene regulatory networks.</title>
        <authorList>
            <person name="Dillman A.R."/>
            <person name="Macchietto M."/>
            <person name="Porter C.F."/>
            <person name="Rogers A."/>
            <person name="Williams B."/>
            <person name="Antoshechkin I."/>
            <person name="Lee M.M."/>
            <person name="Goodwin Z."/>
            <person name="Lu X."/>
            <person name="Lewis E.E."/>
            <person name="Goodrich-Blair H."/>
            <person name="Stock S.P."/>
            <person name="Adams B.J."/>
            <person name="Sternberg P.W."/>
            <person name="Mortazavi A."/>
        </authorList>
    </citation>
    <scope>NUCLEOTIDE SEQUENCE [LARGE SCALE GENOMIC DNA]</scope>
    <source>
        <strain evidence="2 3">ALL</strain>
    </source>
</reference>
<dbReference type="STRING" id="34508.A0A4U8UW16"/>
<protein>
    <recommendedName>
        <fullName evidence="4">Histidine acid phosphatase</fullName>
    </recommendedName>
</protein>
<keyword evidence="3" id="KW-1185">Reference proteome</keyword>
<sequence>MRIFVIGFALLTLSPDCLHGHTLVRLPTHSVASDPDHRMVLFGFRHGNRNPEKFLEENPRKWGYEGDTELTLFGKRQGFGLGKEMRNFVRSLVRVNYIPKEAKFYSSSANRCQMTLQLSDVRRDVIKFEKQCLGRILPAAIVCHSWNAALDWTPVPYTIDDPLLRMYAVENCPTSDAAWAPISNDNLPDLRSLIEEKKHILEYMSNHTGWNASISNAADLADNILEIDLYNATYPDWLEHPSLPNHTKESLKKEILVFGENHQIECAEYEPCRGMMAGYWLQNIVDYLQKLVNRKPTYKLIGYCSHTEITLAVMKLMYLLRSELTTSAGFVIEVREKSRDYEMRLLYHDPNPIDEHVIYQAEYAPELRNISDADNWMQVREFIDLVHPRAFSDWQARCGREAASSQCGVEAHDHRQLNVEKSVPARATHFTFVACVLVVQLFVAN</sequence>
<dbReference type="PANTHER" id="PTHR11567">
    <property type="entry name" value="ACID PHOSPHATASE-RELATED"/>
    <property type="match status" value="1"/>
</dbReference>